<keyword evidence="2 7" id="KW-0813">Transport</keyword>
<feature type="transmembrane region" description="Helical" evidence="7">
    <location>
        <begin position="12"/>
        <end position="31"/>
    </location>
</feature>
<evidence type="ECO:0000256" key="4">
    <source>
        <dbReference type="ARBA" id="ARBA00022692"/>
    </source>
</evidence>
<evidence type="ECO:0000259" key="8">
    <source>
        <dbReference type="PROSITE" id="PS50928"/>
    </source>
</evidence>
<dbReference type="RefSeq" id="WP_077333469.1">
    <property type="nucleotide sequence ID" value="NZ_FULE01000011.1"/>
</dbReference>
<dbReference type="OrthoDB" id="9805855at2"/>
<evidence type="ECO:0000313" key="10">
    <source>
        <dbReference type="Proteomes" id="UP000188276"/>
    </source>
</evidence>
<gene>
    <name evidence="9" type="primary">yejB_1</name>
    <name evidence="9" type="ORF">VR7878_00680</name>
</gene>
<dbReference type="AlphaFoldDB" id="A0A1R4LD63"/>
<dbReference type="PANTHER" id="PTHR30465">
    <property type="entry name" value="INNER MEMBRANE ABC TRANSPORTER"/>
    <property type="match status" value="1"/>
</dbReference>
<comment type="subcellular location">
    <subcellularLocation>
        <location evidence="1 7">Cell membrane</location>
        <topology evidence="1 7">Multi-pass membrane protein</topology>
    </subcellularLocation>
</comment>
<dbReference type="GO" id="GO:0042884">
    <property type="term" value="P:microcin transport"/>
    <property type="evidence" value="ECO:0007669"/>
    <property type="project" value="TreeGrafter"/>
</dbReference>
<evidence type="ECO:0000256" key="7">
    <source>
        <dbReference type="RuleBase" id="RU363032"/>
    </source>
</evidence>
<keyword evidence="10" id="KW-1185">Reference proteome</keyword>
<sequence length="351" mass="39048">MMRQYVVKRLCLIIPTLLAIVTLNFFLLQWLPGGPLDAVLAQMGGMDTGTTSLFESENTQLDGQQIDTQLRQKIARQYGFDQPLWQRYTETVWHYLTLDLGKSYFSGQSVAALIGSKLPTSFSIGFWSLLITYVVAIPLGVWKALNRGGWLDAVTSFVLFLSVALPTFIIAILLMILFAGGGVFDWFPLRGLVSPGFEQMTLMEQIKDYLWHIFLPVMTCVAGGLAPITVLIRNSVVDQLNQPYVETALSIGESRQSVLFRHVLPNSLLVLIARIPADLLALFMGGALLVEIIFSLDGVALLAFESLLQRDYPVVLGIIYVYSLLGLMMTLLGDILYRLIDPRMTFEAVNG</sequence>
<dbReference type="STRING" id="1123498.VR7878_00680"/>
<evidence type="ECO:0000256" key="6">
    <source>
        <dbReference type="ARBA" id="ARBA00023136"/>
    </source>
</evidence>
<organism evidence="9 10">
    <name type="scientific">Vibrio ruber (strain DSM 16370 / JCM 11486 / BCRC 17186 / CECT 7878 / LMG 23124 / VR1)</name>
    <dbReference type="NCBI Taxonomy" id="1123498"/>
    <lineage>
        <taxon>Bacteria</taxon>
        <taxon>Pseudomonadati</taxon>
        <taxon>Pseudomonadota</taxon>
        <taxon>Gammaproteobacteria</taxon>
        <taxon>Vibrionales</taxon>
        <taxon>Vibrionaceae</taxon>
        <taxon>Vibrio</taxon>
    </lineage>
</organism>
<dbReference type="Gene3D" id="1.10.3720.10">
    <property type="entry name" value="MetI-like"/>
    <property type="match status" value="1"/>
</dbReference>
<feature type="transmembrane region" description="Helical" evidence="7">
    <location>
        <begin position="314"/>
        <end position="337"/>
    </location>
</feature>
<feature type="transmembrane region" description="Helical" evidence="7">
    <location>
        <begin position="157"/>
        <end position="189"/>
    </location>
</feature>
<keyword evidence="3" id="KW-1003">Cell membrane</keyword>
<feature type="domain" description="ABC transmembrane type-1" evidence="8">
    <location>
        <begin position="118"/>
        <end position="337"/>
    </location>
</feature>
<dbReference type="PROSITE" id="PS50928">
    <property type="entry name" value="ABC_TM1"/>
    <property type="match status" value="1"/>
</dbReference>
<dbReference type="InterPro" id="IPR000515">
    <property type="entry name" value="MetI-like"/>
</dbReference>
<name>A0A1R4LD63_VIBR1</name>
<keyword evidence="6 7" id="KW-0472">Membrane</keyword>
<reference evidence="10" key="1">
    <citation type="submission" date="2017-02" db="EMBL/GenBank/DDBJ databases">
        <authorList>
            <person name="Rodrigo-Torres L."/>
            <person name="Arahal R.D."/>
            <person name="Lucena T."/>
        </authorList>
    </citation>
    <scope>NUCLEOTIDE SEQUENCE [LARGE SCALE GENOMIC DNA]</scope>
    <source>
        <strain evidence="10">CECT 7878</strain>
    </source>
</reference>
<dbReference type="SUPFAM" id="SSF161098">
    <property type="entry name" value="MetI-like"/>
    <property type="match status" value="1"/>
</dbReference>
<feature type="transmembrane region" description="Helical" evidence="7">
    <location>
        <begin position="209"/>
        <end position="232"/>
    </location>
</feature>
<keyword evidence="5 7" id="KW-1133">Transmembrane helix</keyword>
<evidence type="ECO:0000256" key="1">
    <source>
        <dbReference type="ARBA" id="ARBA00004651"/>
    </source>
</evidence>
<accession>A0A1R4LD63</accession>
<dbReference type="PANTHER" id="PTHR30465:SF66">
    <property type="entry name" value="INNER MEMBRANE ABC TRANSPORTER PERMEASE PROTEIN YEJB"/>
    <property type="match status" value="1"/>
</dbReference>
<comment type="similarity">
    <text evidence="7">Belongs to the binding-protein-dependent transport system permease family.</text>
</comment>
<proteinExistence type="inferred from homology"/>
<dbReference type="Proteomes" id="UP000188276">
    <property type="component" value="Unassembled WGS sequence"/>
</dbReference>
<dbReference type="EMBL" id="FULE01000011">
    <property type="protein sequence ID" value="SJN54214.1"/>
    <property type="molecule type" value="Genomic_DNA"/>
</dbReference>
<dbReference type="GO" id="GO:0055085">
    <property type="term" value="P:transmembrane transport"/>
    <property type="evidence" value="ECO:0007669"/>
    <property type="project" value="InterPro"/>
</dbReference>
<dbReference type="Pfam" id="PF00528">
    <property type="entry name" value="BPD_transp_1"/>
    <property type="match status" value="1"/>
</dbReference>
<dbReference type="InterPro" id="IPR035906">
    <property type="entry name" value="MetI-like_sf"/>
</dbReference>
<evidence type="ECO:0000256" key="3">
    <source>
        <dbReference type="ARBA" id="ARBA00022475"/>
    </source>
</evidence>
<keyword evidence="4 7" id="KW-0812">Transmembrane</keyword>
<evidence type="ECO:0000313" key="9">
    <source>
        <dbReference type="EMBL" id="SJN54214.1"/>
    </source>
</evidence>
<feature type="transmembrane region" description="Helical" evidence="7">
    <location>
        <begin position="124"/>
        <end position="145"/>
    </location>
</feature>
<evidence type="ECO:0000256" key="2">
    <source>
        <dbReference type="ARBA" id="ARBA00022448"/>
    </source>
</evidence>
<dbReference type="CDD" id="cd06261">
    <property type="entry name" value="TM_PBP2"/>
    <property type="match status" value="1"/>
</dbReference>
<evidence type="ECO:0000256" key="5">
    <source>
        <dbReference type="ARBA" id="ARBA00022989"/>
    </source>
</evidence>
<feature type="transmembrane region" description="Helical" evidence="7">
    <location>
        <begin position="279"/>
        <end position="302"/>
    </location>
</feature>
<dbReference type="GO" id="GO:0005886">
    <property type="term" value="C:plasma membrane"/>
    <property type="evidence" value="ECO:0007669"/>
    <property type="project" value="UniProtKB-SubCell"/>
</dbReference>
<protein>
    <submittedName>
        <fullName evidence="9">Inner membrane ABC transporter permease protein YejB</fullName>
    </submittedName>
</protein>